<dbReference type="Proteomes" id="UP001206128">
    <property type="component" value="Unassembled WGS sequence"/>
</dbReference>
<keyword evidence="6" id="KW-1185">Reference proteome</keyword>
<dbReference type="AlphaFoldDB" id="A0AAE3KIL9"/>
<evidence type="ECO:0000256" key="1">
    <source>
        <dbReference type="ARBA" id="ARBA00022612"/>
    </source>
</evidence>
<gene>
    <name evidence="5" type="ORF">LX83_005001</name>
</gene>
<dbReference type="Pfam" id="PF04586">
    <property type="entry name" value="Peptidase_S78"/>
    <property type="match status" value="1"/>
</dbReference>
<protein>
    <recommendedName>
        <fullName evidence="4">Prohead serine protease domain-containing protein</fullName>
    </recommendedName>
</protein>
<dbReference type="RefSeq" id="WP_253775660.1">
    <property type="nucleotide sequence ID" value="NZ_JAMTCK010000012.1"/>
</dbReference>
<dbReference type="GO" id="GO:0008233">
    <property type="term" value="F:peptidase activity"/>
    <property type="evidence" value="ECO:0007669"/>
    <property type="project" value="UniProtKB-KW"/>
</dbReference>
<evidence type="ECO:0000313" key="6">
    <source>
        <dbReference type="Proteomes" id="UP001206128"/>
    </source>
</evidence>
<name>A0AAE3KIL9_9PSEU</name>
<reference evidence="5" key="1">
    <citation type="submission" date="2022-06" db="EMBL/GenBank/DDBJ databases">
        <title>Genomic Encyclopedia of Archaeal and Bacterial Type Strains, Phase II (KMG-II): from individual species to whole genera.</title>
        <authorList>
            <person name="Goeker M."/>
        </authorList>
    </citation>
    <scope>NUCLEOTIDE SEQUENCE</scope>
    <source>
        <strain evidence="5">DSM 43935</strain>
    </source>
</reference>
<evidence type="ECO:0000256" key="3">
    <source>
        <dbReference type="ARBA" id="ARBA00022801"/>
    </source>
</evidence>
<feature type="domain" description="Prohead serine protease" evidence="4">
    <location>
        <begin position="30"/>
        <end position="189"/>
    </location>
</feature>
<keyword evidence="2" id="KW-0645">Protease</keyword>
<dbReference type="InterPro" id="IPR006433">
    <property type="entry name" value="Prohead_protease"/>
</dbReference>
<keyword evidence="1" id="KW-1188">Viral release from host cell</keyword>
<evidence type="ECO:0000256" key="2">
    <source>
        <dbReference type="ARBA" id="ARBA00022670"/>
    </source>
</evidence>
<evidence type="ECO:0000313" key="5">
    <source>
        <dbReference type="EMBL" id="MCP2168127.1"/>
    </source>
</evidence>
<sequence length="271" mass="30161">MTMTTLAQAEERRRLPLATAGVTITWADDDSASERFAGYAAVFNSRTSIGNPLQWGIYEEIAPGAFTKTLQEGDARMLIDHDSYYVVSRVSAGTLRLSQDTKGLVVESDLDTELSYVRDLKANVRNGNITGMSFGFQVVKDEWKTEEVEVAGLDDPIEVDVRTIREVRLIEVSAVTWPAYEDTEAGLRSVATALVHRGDRAAIERRTVYRPELQDLLRVVGREPCESTRDADGAEPARSTRLSVASIDRVMRGLAARYRLPHTIDPERTVQ</sequence>
<organism evidence="5 6">
    <name type="scientific">Goodfellowiella coeruleoviolacea</name>
    <dbReference type="NCBI Taxonomy" id="334858"/>
    <lineage>
        <taxon>Bacteria</taxon>
        <taxon>Bacillati</taxon>
        <taxon>Actinomycetota</taxon>
        <taxon>Actinomycetes</taxon>
        <taxon>Pseudonocardiales</taxon>
        <taxon>Pseudonocardiaceae</taxon>
        <taxon>Goodfellowiella</taxon>
    </lineage>
</organism>
<dbReference type="NCBIfam" id="TIGR01543">
    <property type="entry name" value="proheadase_HK97"/>
    <property type="match status" value="1"/>
</dbReference>
<dbReference type="GO" id="GO:0006508">
    <property type="term" value="P:proteolysis"/>
    <property type="evidence" value="ECO:0007669"/>
    <property type="project" value="UniProtKB-KW"/>
</dbReference>
<evidence type="ECO:0000259" key="4">
    <source>
        <dbReference type="Pfam" id="PF04586"/>
    </source>
</evidence>
<dbReference type="InterPro" id="IPR054613">
    <property type="entry name" value="Peptidase_S78_dom"/>
</dbReference>
<proteinExistence type="predicted"/>
<accession>A0AAE3KIL9</accession>
<comment type="caution">
    <text evidence="5">The sequence shown here is derived from an EMBL/GenBank/DDBJ whole genome shotgun (WGS) entry which is preliminary data.</text>
</comment>
<keyword evidence="3" id="KW-0378">Hydrolase</keyword>
<dbReference type="EMBL" id="JAMTCK010000012">
    <property type="protein sequence ID" value="MCP2168127.1"/>
    <property type="molecule type" value="Genomic_DNA"/>
</dbReference>